<gene>
    <name evidence="2" type="ORF">MCHLO_12466</name>
</gene>
<evidence type="ECO:0000256" key="1">
    <source>
        <dbReference type="SAM" id="MobiDB-lite"/>
    </source>
</evidence>
<evidence type="ECO:0000313" key="3">
    <source>
        <dbReference type="Proteomes" id="UP000815677"/>
    </source>
</evidence>
<dbReference type="EMBL" id="DF849096">
    <property type="protein sequence ID" value="GAT55736.1"/>
    <property type="molecule type" value="Genomic_DNA"/>
</dbReference>
<name>A0ABQ0M0P1_MYCCL</name>
<keyword evidence="3" id="KW-1185">Reference proteome</keyword>
<organism evidence="2 3">
    <name type="scientific">Mycena chlorophos</name>
    <name type="common">Agaric fungus</name>
    <name type="synonym">Agaricus chlorophos</name>
    <dbReference type="NCBI Taxonomy" id="658473"/>
    <lineage>
        <taxon>Eukaryota</taxon>
        <taxon>Fungi</taxon>
        <taxon>Dikarya</taxon>
        <taxon>Basidiomycota</taxon>
        <taxon>Agaricomycotina</taxon>
        <taxon>Agaricomycetes</taxon>
        <taxon>Agaricomycetidae</taxon>
        <taxon>Agaricales</taxon>
        <taxon>Marasmiineae</taxon>
        <taxon>Mycenaceae</taxon>
        <taxon>Mycena</taxon>
    </lineage>
</organism>
<dbReference type="Proteomes" id="UP000815677">
    <property type="component" value="Unassembled WGS sequence"/>
</dbReference>
<protein>
    <submittedName>
        <fullName evidence="2">Uncharacterized protein</fullName>
    </submittedName>
</protein>
<sequence length="170" mass="18661">MARQKATARKVLPQVGKRRSPKETQETPLTRIRKELQALVTQEFSFNGVFAFSERFPLSEPDAPPNPCLQVNPSQTGVGSVGIPLSSRDAEAFPISEEGDCRVSARDVSFGNAAWDTWMQETVMELVSEKLGLSGSATLVLEELILYTRDYGCDEESVHSTSASSSFDQT</sequence>
<accession>A0ABQ0M0P1</accession>
<evidence type="ECO:0000313" key="2">
    <source>
        <dbReference type="EMBL" id="GAT55736.1"/>
    </source>
</evidence>
<proteinExistence type="predicted"/>
<feature type="region of interest" description="Disordered" evidence="1">
    <location>
        <begin position="1"/>
        <end position="29"/>
    </location>
</feature>
<reference evidence="2" key="1">
    <citation type="submission" date="2014-09" db="EMBL/GenBank/DDBJ databases">
        <title>Genome sequence of the luminous mushroom Mycena chlorophos for searching fungal bioluminescence genes.</title>
        <authorList>
            <person name="Tanaka Y."/>
            <person name="Kasuga D."/>
            <person name="Oba Y."/>
            <person name="Hase S."/>
            <person name="Sato K."/>
            <person name="Oba Y."/>
            <person name="Sakakibara Y."/>
        </authorList>
    </citation>
    <scope>NUCLEOTIDE SEQUENCE</scope>
</reference>